<evidence type="ECO:0000256" key="8">
    <source>
        <dbReference type="ARBA" id="ARBA00024334"/>
    </source>
</evidence>
<feature type="domain" description="EF-hand" evidence="12">
    <location>
        <begin position="436"/>
        <end position="471"/>
    </location>
</feature>
<evidence type="ECO:0000256" key="7">
    <source>
        <dbReference type="ARBA" id="ARBA00022840"/>
    </source>
</evidence>
<dbReference type="InterPro" id="IPR000719">
    <property type="entry name" value="Prot_kinase_dom"/>
</dbReference>
<evidence type="ECO:0000256" key="9">
    <source>
        <dbReference type="PROSITE-ProRule" id="PRU10141"/>
    </source>
</evidence>
<feature type="domain" description="Protein kinase" evidence="11">
    <location>
        <begin position="65"/>
        <end position="321"/>
    </location>
</feature>
<keyword evidence="5" id="KW-0418">Kinase</keyword>
<sequence>MGGMLACCKEEKMEIRKRDHSQVSKAPIVEAEHGKARANLSVKAGAFSIGAFAASNRGKLEDFYEVEHKVIGEGSYGSVQKCMYKDTGQWRAVKTINKKFVKDPKQFQEEMAIMKLLDHPNIVRLYETFDDERNVYLVLELCSGGELFDRIVADGKFTEQVAAFCVQQMLRAVNYMHINGIMHRDLKPENWLLAETEAIEKTYLKLIDFGLSKRFSPGDFAKTKAGTPYYVAPEVLSGRYNELSDVWSIGVIMYILLSGSPPFSGADTMAVLDSVRQADLSFDQKEWSAISKEAMDMLKVLLMKDPSQRVTADSALKEAWLTKQHASHDLTQASQVVVQNLKSFAVMNKLKKAALNVIATQLTDDAIKDLKELFMAMDDNNDGTLSVAELKEGLTKAGVAVPADLAAMMERIDTDGSGVIDYSEFMAATLDKRQWVAEDACWRAFKTFDQDGSGHIDKEETDPVSIANSWRPSPLGWTIAISLEAIAIGFGGHRHFVFSLTFDCLMGRVVGGAPWPPWRSTSSPRTHRWPLGPKDCGAKS</sequence>
<evidence type="ECO:0008006" key="15">
    <source>
        <dbReference type="Google" id="ProtNLM"/>
    </source>
</evidence>
<dbReference type="PROSITE" id="PS50222">
    <property type="entry name" value="EF_HAND_2"/>
    <property type="match status" value="3"/>
</dbReference>
<dbReference type="PROSITE" id="PS00018">
    <property type="entry name" value="EF_HAND_1"/>
    <property type="match status" value="2"/>
</dbReference>
<gene>
    <name evidence="13" type="ORF">CCMP2556_LOCUS22690</name>
</gene>
<comment type="cofactor">
    <cofactor evidence="1">
        <name>Mg(2+)</name>
        <dbReference type="ChEBI" id="CHEBI:18420"/>
    </cofactor>
</comment>
<feature type="region of interest" description="Disordered" evidence="10">
    <location>
        <begin position="517"/>
        <end position="540"/>
    </location>
</feature>
<evidence type="ECO:0000256" key="2">
    <source>
        <dbReference type="ARBA" id="ARBA00022527"/>
    </source>
</evidence>
<dbReference type="InterPro" id="IPR011009">
    <property type="entry name" value="Kinase-like_dom_sf"/>
</dbReference>
<dbReference type="PANTHER" id="PTHR24349">
    <property type="entry name" value="SERINE/THREONINE-PROTEIN KINASE"/>
    <property type="match status" value="1"/>
</dbReference>
<evidence type="ECO:0000259" key="12">
    <source>
        <dbReference type="PROSITE" id="PS50222"/>
    </source>
</evidence>
<dbReference type="InterPro" id="IPR011992">
    <property type="entry name" value="EF-hand-dom_pair"/>
</dbReference>
<feature type="domain" description="EF-hand" evidence="12">
    <location>
        <begin position="403"/>
        <end position="435"/>
    </location>
</feature>
<dbReference type="InterPro" id="IPR002048">
    <property type="entry name" value="EF_hand_dom"/>
</dbReference>
<keyword evidence="3" id="KW-0808">Transferase</keyword>
<dbReference type="SMART" id="SM00054">
    <property type="entry name" value="EFh"/>
    <property type="match status" value="3"/>
</dbReference>
<evidence type="ECO:0000259" key="11">
    <source>
        <dbReference type="PROSITE" id="PS50011"/>
    </source>
</evidence>
<evidence type="ECO:0000313" key="14">
    <source>
        <dbReference type="Proteomes" id="UP001642484"/>
    </source>
</evidence>
<comment type="caution">
    <text evidence="13">The sequence shown here is derived from an EMBL/GenBank/DDBJ whole genome shotgun (WGS) entry which is preliminary data.</text>
</comment>
<comment type="similarity">
    <text evidence="8">Belongs to the protein kinase superfamily. Ser/Thr protein kinase family. CDPK subfamily.</text>
</comment>
<dbReference type="InterPro" id="IPR017441">
    <property type="entry name" value="Protein_kinase_ATP_BS"/>
</dbReference>
<name>A0ABP0LXJ2_9DINO</name>
<organism evidence="13 14">
    <name type="scientific">Durusdinium trenchii</name>
    <dbReference type="NCBI Taxonomy" id="1381693"/>
    <lineage>
        <taxon>Eukaryota</taxon>
        <taxon>Sar</taxon>
        <taxon>Alveolata</taxon>
        <taxon>Dinophyceae</taxon>
        <taxon>Suessiales</taxon>
        <taxon>Symbiodiniaceae</taxon>
        <taxon>Durusdinium</taxon>
    </lineage>
</organism>
<evidence type="ECO:0000256" key="10">
    <source>
        <dbReference type="SAM" id="MobiDB-lite"/>
    </source>
</evidence>
<dbReference type="Proteomes" id="UP001642484">
    <property type="component" value="Unassembled WGS sequence"/>
</dbReference>
<evidence type="ECO:0000313" key="13">
    <source>
        <dbReference type="EMBL" id="CAK9042714.1"/>
    </source>
</evidence>
<dbReference type="InterPro" id="IPR050205">
    <property type="entry name" value="CDPK_Ser/Thr_kinases"/>
</dbReference>
<dbReference type="SMART" id="SM00220">
    <property type="entry name" value="S_TKc"/>
    <property type="match status" value="1"/>
</dbReference>
<dbReference type="PROSITE" id="PS00107">
    <property type="entry name" value="PROTEIN_KINASE_ATP"/>
    <property type="match status" value="1"/>
</dbReference>
<dbReference type="CDD" id="cd00051">
    <property type="entry name" value="EFh"/>
    <property type="match status" value="1"/>
</dbReference>
<keyword evidence="4 9" id="KW-0547">Nucleotide-binding</keyword>
<dbReference type="Pfam" id="PF00069">
    <property type="entry name" value="Pkinase"/>
    <property type="match status" value="1"/>
</dbReference>
<protein>
    <recommendedName>
        <fullName evidence="15">Calcium-dependent protein kinase</fullName>
    </recommendedName>
</protein>
<accession>A0ABP0LXJ2</accession>
<evidence type="ECO:0000256" key="3">
    <source>
        <dbReference type="ARBA" id="ARBA00022679"/>
    </source>
</evidence>
<evidence type="ECO:0000256" key="5">
    <source>
        <dbReference type="ARBA" id="ARBA00022777"/>
    </source>
</evidence>
<dbReference type="SUPFAM" id="SSF47473">
    <property type="entry name" value="EF-hand"/>
    <property type="match status" value="1"/>
</dbReference>
<proteinExistence type="inferred from homology"/>
<dbReference type="SUPFAM" id="SSF56112">
    <property type="entry name" value="Protein kinase-like (PK-like)"/>
    <property type="match status" value="1"/>
</dbReference>
<dbReference type="InterPro" id="IPR018247">
    <property type="entry name" value="EF_Hand_1_Ca_BS"/>
</dbReference>
<dbReference type="Pfam" id="PF13202">
    <property type="entry name" value="EF-hand_5"/>
    <property type="match status" value="1"/>
</dbReference>
<feature type="domain" description="EF-hand" evidence="12">
    <location>
        <begin position="365"/>
        <end position="400"/>
    </location>
</feature>
<keyword evidence="2" id="KW-0723">Serine/threonine-protein kinase</keyword>
<dbReference type="Gene3D" id="1.10.238.10">
    <property type="entry name" value="EF-hand"/>
    <property type="match status" value="2"/>
</dbReference>
<evidence type="ECO:0000256" key="6">
    <source>
        <dbReference type="ARBA" id="ARBA00022837"/>
    </source>
</evidence>
<keyword evidence="6" id="KW-0106">Calcium</keyword>
<dbReference type="PROSITE" id="PS50011">
    <property type="entry name" value="PROTEIN_KINASE_DOM"/>
    <property type="match status" value="1"/>
</dbReference>
<reference evidence="13 14" key="1">
    <citation type="submission" date="2024-02" db="EMBL/GenBank/DDBJ databases">
        <authorList>
            <person name="Chen Y."/>
            <person name="Shah S."/>
            <person name="Dougan E. K."/>
            <person name="Thang M."/>
            <person name="Chan C."/>
        </authorList>
    </citation>
    <scope>NUCLEOTIDE SEQUENCE [LARGE SCALE GENOMIC DNA]</scope>
</reference>
<evidence type="ECO:0000256" key="1">
    <source>
        <dbReference type="ARBA" id="ARBA00001946"/>
    </source>
</evidence>
<evidence type="ECO:0000256" key="4">
    <source>
        <dbReference type="ARBA" id="ARBA00022741"/>
    </source>
</evidence>
<dbReference type="Gene3D" id="3.30.200.20">
    <property type="entry name" value="Phosphorylase Kinase, domain 1"/>
    <property type="match status" value="1"/>
</dbReference>
<feature type="binding site" evidence="9">
    <location>
        <position position="94"/>
    </location>
    <ligand>
        <name>ATP</name>
        <dbReference type="ChEBI" id="CHEBI:30616"/>
    </ligand>
</feature>
<dbReference type="Pfam" id="PF13499">
    <property type="entry name" value="EF-hand_7"/>
    <property type="match status" value="1"/>
</dbReference>
<dbReference type="EMBL" id="CAXAMN010014224">
    <property type="protein sequence ID" value="CAK9042714.1"/>
    <property type="molecule type" value="Genomic_DNA"/>
</dbReference>
<keyword evidence="7 9" id="KW-0067">ATP-binding</keyword>
<keyword evidence="14" id="KW-1185">Reference proteome</keyword>
<dbReference type="CDD" id="cd05117">
    <property type="entry name" value="STKc_CAMK"/>
    <property type="match status" value="1"/>
</dbReference>
<dbReference type="Gene3D" id="1.10.510.10">
    <property type="entry name" value="Transferase(Phosphotransferase) domain 1"/>
    <property type="match status" value="1"/>
</dbReference>